<organism evidence="1 2">
    <name type="scientific">Neobacillus massiliamazoniensis</name>
    <dbReference type="NCBI Taxonomy" id="1499688"/>
    <lineage>
        <taxon>Bacteria</taxon>
        <taxon>Bacillati</taxon>
        <taxon>Bacillota</taxon>
        <taxon>Bacilli</taxon>
        <taxon>Bacillales</taxon>
        <taxon>Bacillaceae</taxon>
        <taxon>Neobacillus</taxon>
    </lineage>
</organism>
<evidence type="ECO:0000313" key="2">
    <source>
        <dbReference type="Proteomes" id="UP000199087"/>
    </source>
</evidence>
<protein>
    <submittedName>
        <fullName evidence="1">Spore germination protein</fullName>
    </submittedName>
</protein>
<accession>A0A0U1NZR8</accession>
<dbReference type="Proteomes" id="UP000199087">
    <property type="component" value="Unassembled WGS sequence"/>
</dbReference>
<dbReference type="Pfam" id="PF10970">
    <property type="entry name" value="GerPE"/>
    <property type="match status" value="1"/>
</dbReference>
<dbReference type="STRING" id="1499688.BN000_03485"/>
<dbReference type="OrthoDB" id="2599887at2"/>
<gene>
    <name evidence="1" type="ORF">BN000_03485</name>
</gene>
<dbReference type="AlphaFoldDB" id="A0A0U1NZR8"/>
<dbReference type="RefSeq" id="WP_090636112.1">
    <property type="nucleotide sequence ID" value="NZ_CVRB01000003.1"/>
</dbReference>
<evidence type="ECO:0000313" key="1">
    <source>
        <dbReference type="EMBL" id="CRK83514.1"/>
    </source>
</evidence>
<keyword evidence="2" id="KW-1185">Reference proteome</keyword>
<dbReference type="InterPro" id="IPR024496">
    <property type="entry name" value="Spore_germ_GerPE"/>
</dbReference>
<reference evidence="2" key="1">
    <citation type="submission" date="2015-05" db="EMBL/GenBank/DDBJ databases">
        <authorList>
            <person name="Urmite Genomes"/>
        </authorList>
    </citation>
    <scope>NUCLEOTIDE SEQUENCE [LARGE SCALE GENOMIC DNA]</scope>
    <source>
        <strain evidence="2">LF1</strain>
    </source>
</reference>
<proteinExistence type="predicted"/>
<sequence>MLKRLSNVDRVNVMVVTFSSVIQLGDSSIVNGLSHALVVQREAEIFYGNEGNLPSFPVITRPIILPSIDERISFRAHNPNPIIKVKKVDIIAISNSSILHVGNNQNVSMEARVKHIRQLLTYGHEQELL</sequence>
<dbReference type="EMBL" id="CVRB01000003">
    <property type="protein sequence ID" value="CRK83514.1"/>
    <property type="molecule type" value="Genomic_DNA"/>
</dbReference>
<name>A0A0U1NZR8_9BACI</name>